<dbReference type="STRING" id="7395.A0A1A9UMC9"/>
<keyword evidence="2" id="KW-1185">Reference proteome</keyword>
<accession>A0A1A9UMC9</accession>
<dbReference type="InterPro" id="IPR043502">
    <property type="entry name" value="DNA/RNA_pol_sf"/>
</dbReference>
<dbReference type="Proteomes" id="UP000078200">
    <property type="component" value="Unassembled WGS sequence"/>
</dbReference>
<dbReference type="AlphaFoldDB" id="A0A1A9UMC9"/>
<name>A0A1A9UMC9_GLOAU</name>
<sequence length="207" mass="24002">MERKYLSTISASDVILTAAISSTIKTYGKTLLHFNLNLRLTVFNHFNERGLNIKPNKCIFGVFNIDLLNYNIPKDGIRPFDDKVSAIKSFERPTSVKQPKKFVVSLGLLPVNKEDISIPPPKMAYGQNLCLTAKYSVQESTSDWQYFLSTIKEHFKNVLPSIQHQNDFDGVLYVARHLKTCQYVFVRKINKYRFPQLHEEHYEILEK</sequence>
<dbReference type="GO" id="GO:0071897">
    <property type="term" value="P:DNA biosynthetic process"/>
    <property type="evidence" value="ECO:0007669"/>
    <property type="project" value="UniProtKB-ARBA"/>
</dbReference>
<reference evidence="1" key="1">
    <citation type="submission" date="2020-05" db="UniProtKB">
        <authorList>
            <consortium name="EnsemblMetazoa"/>
        </authorList>
    </citation>
    <scope>IDENTIFICATION</scope>
    <source>
        <strain evidence="1">TTRI</strain>
    </source>
</reference>
<evidence type="ECO:0000313" key="2">
    <source>
        <dbReference type="Proteomes" id="UP000078200"/>
    </source>
</evidence>
<dbReference type="VEuPathDB" id="VectorBase:GAUT009264"/>
<protein>
    <recommendedName>
        <fullName evidence="3">Reverse transcriptase domain-containing protein</fullName>
    </recommendedName>
</protein>
<evidence type="ECO:0000313" key="1">
    <source>
        <dbReference type="EnsemblMetazoa" id="GAUT009264-PA"/>
    </source>
</evidence>
<evidence type="ECO:0008006" key="3">
    <source>
        <dbReference type="Google" id="ProtNLM"/>
    </source>
</evidence>
<dbReference type="EnsemblMetazoa" id="GAUT009264-RA">
    <property type="protein sequence ID" value="GAUT009264-PA"/>
    <property type="gene ID" value="GAUT009264"/>
</dbReference>
<proteinExistence type="predicted"/>
<dbReference type="SUPFAM" id="SSF56672">
    <property type="entry name" value="DNA/RNA polymerases"/>
    <property type="match status" value="1"/>
</dbReference>
<organism evidence="1 2">
    <name type="scientific">Glossina austeni</name>
    <name type="common">Savannah tsetse fly</name>
    <dbReference type="NCBI Taxonomy" id="7395"/>
    <lineage>
        <taxon>Eukaryota</taxon>
        <taxon>Metazoa</taxon>
        <taxon>Ecdysozoa</taxon>
        <taxon>Arthropoda</taxon>
        <taxon>Hexapoda</taxon>
        <taxon>Insecta</taxon>
        <taxon>Pterygota</taxon>
        <taxon>Neoptera</taxon>
        <taxon>Endopterygota</taxon>
        <taxon>Diptera</taxon>
        <taxon>Brachycera</taxon>
        <taxon>Muscomorpha</taxon>
        <taxon>Hippoboscoidea</taxon>
        <taxon>Glossinidae</taxon>
        <taxon>Glossina</taxon>
    </lineage>
</organism>